<dbReference type="InterPro" id="IPR007050">
    <property type="entry name" value="HTH_bacterioopsin"/>
</dbReference>
<dbReference type="RefSeq" id="WP_247417495.1">
    <property type="nucleotide sequence ID" value="NZ_JALLGW010000001.1"/>
</dbReference>
<accession>A0ABD5RRR4</accession>
<dbReference type="PANTHER" id="PTHR34236:SF1">
    <property type="entry name" value="DIMETHYL SULFOXIDE REDUCTASE TRANSCRIPTIONAL ACTIVATOR"/>
    <property type="match status" value="1"/>
</dbReference>
<keyword evidence="2" id="KW-0804">Transcription</keyword>
<dbReference type="EMBL" id="JBHSQH010000001">
    <property type="protein sequence ID" value="MFC5973218.1"/>
    <property type="molecule type" value="Genomic_DNA"/>
</dbReference>
<sequence>MATVTRAAIPADEFALRQTLGDHPEANFECERIVESGNEAVMPLIWARDVGREELESSLDEDPDVKEYSLLADFGTEMLYRMVWVDHVRLVMEMVTTLEATVMNAYSDGTEWEMRILYPNRDALSKTNEFCESHGLTFEVLHVREMDGEPSGRFGLTQEQYVALTNACEQGYYSVPRETDLDELAEQLDISHQALSERLRRGTEVLVEEALLVGPLSGR</sequence>
<organism evidence="5 6">
    <name type="scientific">Halomarina salina</name>
    <dbReference type="NCBI Taxonomy" id="1872699"/>
    <lineage>
        <taxon>Archaea</taxon>
        <taxon>Methanobacteriati</taxon>
        <taxon>Methanobacteriota</taxon>
        <taxon>Stenosarchaea group</taxon>
        <taxon>Halobacteria</taxon>
        <taxon>Halobacteriales</taxon>
        <taxon>Natronomonadaceae</taxon>
        <taxon>Halomarina</taxon>
    </lineage>
</organism>
<evidence type="ECO:0000256" key="1">
    <source>
        <dbReference type="ARBA" id="ARBA00023015"/>
    </source>
</evidence>
<dbReference type="InterPro" id="IPR031803">
    <property type="entry name" value="BAT_GAF/HTH-assoc"/>
</dbReference>
<keyword evidence="6" id="KW-1185">Reference proteome</keyword>
<comment type="caution">
    <text evidence="5">The sequence shown here is derived from an EMBL/GenBank/DDBJ whole genome shotgun (WGS) entry which is preliminary data.</text>
</comment>
<dbReference type="Proteomes" id="UP001596099">
    <property type="component" value="Unassembled WGS sequence"/>
</dbReference>
<dbReference type="Pfam" id="PF15915">
    <property type="entry name" value="BAT"/>
    <property type="match status" value="1"/>
</dbReference>
<evidence type="ECO:0000259" key="3">
    <source>
        <dbReference type="Pfam" id="PF04967"/>
    </source>
</evidence>
<dbReference type="AlphaFoldDB" id="A0ABD5RRR4"/>
<evidence type="ECO:0000259" key="4">
    <source>
        <dbReference type="Pfam" id="PF15915"/>
    </source>
</evidence>
<protein>
    <submittedName>
        <fullName evidence="5">Helix-turn-helix domain-containing protein</fullName>
    </submittedName>
</protein>
<feature type="domain" description="HTH bat-type" evidence="3">
    <location>
        <begin position="156"/>
        <end position="205"/>
    </location>
</feature>
<feature type="domain" description="Bacterioopsin transcriptional activator GAF and HTH associated" evidence="4">
    <location>
        <begin position="17"/>
        <end position="151"/>
    </location>
</feature>
<reference evidence="5 6" key="1">
    <citation type="journal article" date="2019" name="Int. J. Syst. Evol. Microbiol.">
        <title>The Global Catalogue of Microorganisms (GCM) 10K type strain sequencing project: providing services to taxonomists for standard genome sequencing and annotation.</title>
        <authorList>
            <consortium name="The Broad Institute Genomics Platform"/>
            <consortium name="The Broad Institute Genome Sequencing Center for Infectious Disease"/>
            <person name="Wu L."/>
            <person name="Ma J."/>
        </authorList>
    </citation>
    <scope>NUCLEOTIDE SEQUENCE [LARGE SCALE GENOMIC DNA]</scope>
    <source>
        <strain evidence="5 6">CGMCC 1.12543</strain>
    </source>
</reference>
<evidence type="ECO:0000313" key="6">
    <source>
        <dbReference type="Proteomes" id="UP001596099"/>
    </source>
</evidence>
<proteinExistence type="predicted"/>
<dbReference type="Pfam" id="PF04967">
    <property type="entry name" value="HTH_10"/>
    <property type="match status" value="1"/>
</dbReference>
<keyword evidence="1" id="KW-0805">Transcription regulation</keyword>
<dbReference type="PANTHER" id="PTHR34236">
    <property type="entry name" value="DIMETHYL SULFOXIDE REDUCTASE TRANSCRIPTIONAL ACTIVATOR"/>
    <property type="match status" value="1"/>
</dbReference>
<evidence type="ECO:0000256" key="2">
    <source>
        <dbReference type="ARBA" id="ARBA00023163"/>
    </source>
</evidence>
<evidence type="ECO:0000313" key="5">
    <source>
        <dbReference type="EMBL" id="MFC5973218.1"/>
    </source>
</evidence>
<gene>
    <name evidence="5" type="ORF">ACFPYI_17940</name>
</gene>
<name>A0ABD5RRR4_9EURY</name>